<reference evidence="2" key="1">
    <citation type="journal article" date="2020" name="Microbiol. Resour. Announc.">
        <title>Complete Genome Sequence of Novel Psychrotolerant Legionella Strain TUM19329, Isolated from Antarctic Lake Sediment.</title>
        <authorList>
            <person name="Shimada S."/>
            <person name="Nakai R."/>
            <person name="Aoki K."/>
            <person name="Shimoeda N."/>
            <person name="Ohno G."/>
            <person name="Miyazaki Y."/>
            <person name="Kudoh S."/>
            <person name="Imura S."/>
            <person name="Watanabe K."/>
            <person name="Ishii Y."/>
            <person name="Tateda K."/>
        </authorList>
    </citation>
    <scope>NUCLEOTIDE SEQUENCE [LARGE SCALE GENOMIC DNA]</scope>
    <source>
        <strain evidence="2">TUM19329</strain>
    </source>
</reference>
<organism evidence="2 3">
    <name type="scientific">Legionella antarctica</name>
    <dbReference type="NCBI Taxonomy" id="2708020"/>
    <lineage>
        <taxon>Bacteria</taxon>
        <taxon>Pseudomonadati</taxon>
        <taxon>Pseudomonadota</taxon>
        <taxon>Gammaproteobacteria</taxon>
        <taxon>Legionellales</taxon>
        <taxon>Legionellaceae</taxon>
        <taxon>Legionella</taxon>
    </lineage>
</organism>
<name>A0A6F8T8S2_9GAMM</name>
<feature type="region of interest" description="Disordered" evidence="1">
    <location>
        <begin position="1"/>
        <end position="22"/>
    </location>
</feature>
<evidence type="ECO:0000313" key="3">
    <source>
        <dbReference type="Proteomes" id="UP000502894"/>
    </source>
</evidence>
<feature type="compositionally biased region" description="Basic and acidic residues" evidence="1">
    <location>
        <begin position="1"/>
        <end position="10"/>
    </location>
</feature>
<dbReference type="KEGG" id="lant:TUM19329_29840"/>
<sequence>MTHDTTESKKNSSNPLAGRAHQTQSFAQLKLEEYKQFSYKKRRRSDYKRNYSFALALPYPTDQLAKNQNNQSELLNMSAKYVIEHANRRVDLFFYTLIAYYNTGFLPTFGHTDLQHGRGRNTKGFTNITEACHSSFTPSLLDKTIYQNTMGKEKNKSLLSGTHLMDSLNSTVELPPFINALDDILELACRQKCLEILADVSIGKINPVEGLTFFLKMMQDVLTNLKQQAEHKNSSLLQHSLIRKKQVNPKLLDLVIRGTLSTTYSDQTKSAAGDYIQLLLRMTPEEKALCGNSEKSKEKLYMEKMTEMQREILQTKSSSNIARAF</sequence>
<feature type="compositionally biased region" description="Polar residues" evidence="1">
    <location>
        <begin position="11"/>
        <end position="22"/>
    </location>
</feature>
<gene>
    <name evidence="2" type="ORF">TUM19329_29840</name>
</gene>
<evidence type="ECO:0000313" key="2">
    <source>
        <dbReference type="EMBL" id="BCA96623.1"/>
    </source>
</evidence>
<proteinExistence type="predicted"/>
<dbReference type="AlphaFoldDB" id="A0A6F8T8S2"/>
<accession>A0A6F8T8S2</accession>
<dbReference type="RefSeq" id="WP_173237883.1">
    <property type="nucleotide sequence ID" value="NZ_AP022839.1"/>
</dbReference>
<keyword evidence="3" id="KW-1185">Reference proteome</keyword>
<evidence type="ECO:0000256" key="1">
    <source>
        <dbReference type="SAM" id="MobiDB-lite"/>
    </source>
</evidence>
<dbReference type="EMBL" id="AP022839">
    <property type="protein sequence ID" value="BCA96623.1"/>
    <property type="molecule type" value="Genomic_DNA"/>
</dbReference>
<dbReference type="Proteomes" id="UP000502894">
    <property type="component" value="Chromosome"/>
</dbReference>
<protein>
    <submittedName>
        <fullName evidence="2">Uncharacterized protein</fullName>
    </submittedName>
</protein>